<evidence type="ECO:0000256" key="1">
    <source>
        <dbReference type="ARBA" id="ARBA00004685"/>
    </source>
</evidence>
<keyword evidence="5" id="KW-1185">Reference proteome</keyword>
<sequence length="220" mass="25560">MRKLVGIDILALTALTCASLFFTVTLINFAREFKELSDLEAYKPASRSPKPLESYSWIGRDHPKRLPIEERPVKMIAQESVHFPLTGAEAKDEWLWTATMGDGHVRIGKDMRMFAVSMFHQLHCLRGVQNALAKGWKTLHPARRGHINHCFNYIRQWTLCNADLTLEPGDFAKRNFTEQRAGATHTCVDWVPAYDFMNEKWREWTIFRAEHNITVHDEMF</sequence>
<protein>
    <recommendedName>
        <fullName evidence="6">Oxidase ustYa</fullName>
    </recommendedName>
</protein>
<comment type="similarity">
    <text evidence="3">Belongs to the ustYa family.</text>
</comment>
<dbReference type="Pfam" id="PF11807">
    <property type="entry name" value="UstYa"/>
    <property type="match status" value="1"/>
</dbReference>
<evidence type="ECO:0000256" key="3">
    <source>
        <dbReference type="ARBA" id="ARBA00035112"/>
    </source>
</evidence>
<name>A0A5C3KER1_COPMA</name>
<dbReference type="OrthoDB" id="3687641at2759"/>
<organism evidence="4 5">
    <name type="scientific">Coprinopsis marcescibilis</name>
    <name type="common">Agaric fungus</name>
    <name type="synonym">Psathyrella marcescibilis</name>
    <dbReference type="NCBI Taxonomy" id="230819"/>
    <lineage>
        <taxon>Eukaryota</taxon>
        <taxon>Fungi</taxon>
        <taxon>Dikarya</taxon>
        <taxon>Basidiomycota</taxon>
        <taxon>Agaricomycotina</taxon>
        <taxon>Agaricomycetes</taxon>
        <taxon>Agaricomycetidae</taxon>
        <taxon>Agaricales</taxon>
        <taxon>Agaricineae</taxon>
        <taxon>Psathyrellaceae</taxon>
        <taxon>Coprinopsis</taxon>
    </lineage>
</organism>
<dbReference type="GO" id="GO:0043386">
    <property type="term" value="P:mycotoxin biosynthetic process"/>
    <property type="evidence" value="ECO:0007669"/>
    <property type="project" value="InterPro"/>
</dbReference>
<accession>A0A5C3KER1</accession>
<comment type="pathway">
    <text evidence="1">Mycotoxin biosynthesis.</text>
</comment>
<proteinExistence type="inferred from homology"/>
<dbReference type="STRING" id="230819.A0A5C3KER1"/>
<evidence type="ECO:0000256" key="2">
    <source>
        <dbReference type="ARBA" id="ARBA00023002"/>
    </source>
</evidence>
<dbReference type="PANTHER" id="PTHR33365:SF11">
    <property type="entry name" value="TAT PATHWAY SIGNAL SEQUENCE"/>
    <property type="match status" value="1"/>
</dbReference>
<evidence type="ECO:0000313" key="4">
    <source>
        <dbReference type="EMBL" id="TFK18153.1"/>
    </source>
</evidence>
<dbReference type="GO" id="GO:0016491">
    <property type="term" value="F:oxidoreductase activity"/>
    <property type="evidence" value="ECO:0007669"/>
    <property type="project" value="UniProtKB-KW"/>
</dbReference>
<gene>
    <name evidence="4" type="ORF">FA15DRAFT_683358</name>
</gene>
<evidence type="ECO:0000313" key="5">
    <source>
        <dbReference type="Proteomes" id="UP000307440"/>
    </source>
</evidence>
<dbReference type="InterPro" id="IPR021765">
    <property type="entry name" value="UstYa-like"/>
</dbReference>
<dbReference type="PANTHER" id="PTHR33365">
    <property type="entry name" value="YALI0B05434P"/>
    <property type="match status" value="1"/>
</dbReference>
<evidence type="ECO:0008006" key="6">
    <source>
        <dbReference type="Google" id="ProtNLM"/>
    </source>
</evidence>
<dbReference type="AlphaFoldDB" id="A0A5C3KER1"/>
<reference evidence="4 5" key="1">
    <citation type="journal article" date="2019" name="Nat. Ecol. Evol.">
        <title>Megaphylogeny resolves global patterns of mushroom evolution.</title>
        <authorList>
            <person name="Varga T."/>
            <person name="Krizsan K."/>
            <person name="Foldi C."/>
            <person name="Dima B."/>
            <person name="Sanchez-Garcia M."/>
            <person name="Sanchez-Ramirez S."/>
            <person name="Szollosi G.J."/>
            <person name="Szarkandi J.G."/>
            <person name="Papp V."/>
            <person name="Albert L."/>
            <person name="Andreopoulos W."/>
            <person name="Angelini C."/>
            <person name="Antonin V."/>
            <person name="Barry K.W."/>
            <person name="Bougher N.L."/>
            <person name="Buchanan P."/>
            <person name="Buyck B."/>
            <person name="Bense V."/>
            <person name="Catcheside P."/>
            <person name="Chovatia M."/>
            <person name="Cooper J."/>
            <person name="Damon W."/>
            <person name="Desjardin D."/>
            <person name="Finy P."/>
            <person name="Geml J."/>
            <person name="Haridas S."/>
            <person name="Hughes K."/>
            <person name="Justo A."/>
            <person name="Karasinski D."/>
            <person name="Kautmanova I."/>
            <person name="Kiss B."/>
            <person name="Kocsube S."/>
            <person name="Kotiranta H."/>
            <person name="LaButti K.M."/>
            <person name="Lechner B.E."/>
            <person name="Liimatainen K."/>
            <person name="Lipzen A."/>
            <person name="Lukacs Z."/>
            <person name="Mihaltcheva S."/>
            <person name="Morgado L.N."/>
            <person name="Niskanen T."/>
            <person name="Noordeloos M.E."/>
            <person name="Ohm R.A."/>
            <person name="Ortiz-Santana B."/>
            <person name="Ovrebo C."/>
            <person name="Racz N."/>
            <person name="Riley R."/>
            <person name="Savchenko A."/>
            <person name="Shiryaev A."/>
            <person name="Soop K."/>
            <person name="Spirin V."/>
            <person name="Szebenyi C."/>
            <person name="Tomsovsky M."/>
            <person name="Tulloss R.E."/>
            <person name="Uehling J."/>
            <person name="Grigoriev I.V."/>
            <person name="Vagvolgyi C."/>
            <person name="Papp T."/>
            <person name="Martin F.M."/>
            <person name="Miettinen O."/>
            <person name="Hibbett D.S."/>
            <person name="Nagy L.G."/>
        </authorList>
    </citation>
    <scope>NUCLEOTIDE SEQUENCE [LARGE SCALE GENOMIC DNA]</scope>
    <source>
        <strain evidence="4 5">CBS 121175</strain>
    </source>
</reference>
<keyword evidence="2" id="KW-0560">Oxidoreductase</keyword>
<dbReference type="EMBL" id="ML210426">
    <property type="protein sequence ID" value="TFK18153.1"/>
    <property type="molecule type" value="Genomic_DNA"/>
</dbReference>
<dbReference type="Proteomes" id="UP000307440">
    <property type="component" value="Unassembled WGS sequence"/>
</dbReference>